<comment type="caution">
    <text evidence="3">The sequence shown here is derived from an EMBL/GenBank/DDBJ whole genome shotgun (WGS) entry which is preliminary data.</text>
</comment>
<dbReference type="InterPro" id="IPR001310">
    <property type="entry name" value="Histidine_triad_HIT"/>
</dbReference>
<gene>
    <name evidence="3" type="ORF">FZC83_06965</name>
</gene>
<organism evidence="3 4">
    <name type="scientific">Rossellomorea marisflavi</name>
    <dbReference type="NCBI Taxonomy" id="189381"/>
    <lineage>
        <taxon>Bacteria</taxon>
        <taxon>Bacillati</taxon>
        <taxon>Bacillota</taxon>
        <taxon>Bacilli</taxon>
        <taxon>Bacillales</taxon>
        <taxon>Bacillaceae</taxon>
        <taxon>Rossellomorea</taxon>
    </lineage>
</organism>
<dbReference type="AlphaFoldDB" id="A0A5D4RWC5"/>
<feature type="domain" description="HIT" evidence="2">
    <location>
        <begin position="86"/>
        <end position="160"/>
    </location>
</feature>
<dbReference type="InterPro" id="IPR036265">
    <property type="entry name" value="HIT-like_sf"/>
</dbReference>
<evidence type="ECO:0000313" key="4">
    <source>
        <dbReference type="Proteomes" id="UP000322997"/>
    </source>
</evidence>
<dbReference type="Proteomes" id="UP000322997">
    <property type="component" value="Unassembled WGS sequence"/>
</dbReference>
<dbReference type="Pfam" id="PF01230">
    <property type="entry name" value="HIT"/>
    <property type="match status" value="1"/>
</dbReference>
<dbReference type="SUPFAM" id="SSF54197">
    <property type="entry name" value="HIT-like"/>
    <property type="match status" value="1"/>
</dbReference>
<dbReference type="PROSITE" id="PS51084">
    <property type="entry name" value="HIT_2"/>
    <property type="match status" value="1"/>
</dbReference>
<dbReference type="PANTHER" id="PTHR46648:SF1">
    <property type="entry name" value="ADENOSINE 5'-MONOPHOSPHORAMIDASE HNT1"/>
    <property type="match status" value="1"/>
</dbReference>
<sequence length="196" mass="22151">MEGNVHPADHRHRVQSGFLFGRPIRVVPRPRRLFPRGRGFLLSKKGEKAVSCFICDKHRSIIKTAGTTIYENEWVYVGHIDRKGKPNYAGHVMIDLKRHVPGMADMTGEEAGAFGIAMSRVSLALTESEGAEHIYALVSGNSVPHLHMHLVARYPGTPEEHWGSMDVYDWEKAPMVGEEEIVALCMRLKERMESYE</sequence>
<dbReference type="GO" id="GO:0003824">
    <property type="term" value="F:catalytic activity"/>
    <property type="evidence" value="ECO:0007669"/>
    <property type="project" value="InterPro"/>
</dbReference>
<protein>
    <submittedName>
        <fullName evidence="3">HIT domain-containing protein</fullName>
    </submittedName>
</protein>
<feature type="short sequence motif" description="Histidine triad motif" evidence="1">
    <location>
        <begin position="145"/>
        <end position="149"/>
    </location>
</feature>
<dbReference type="InterPro" id="IPR011146">
    <property type="entry name" value="HIT-like"/>
</dbReference>
<dbReference type="Gene3D" id="3.30.428.10">
    <property type="entry name" value="HIT-like"/>
    <property type="match status" value="1"/>
</dbReference>
<dbReference type="PANTHER" id="PTHR46648">
    <property type="entry name" value="HIT FAMILY PROTEIN 1"/>
    <property type="match status" value="1"/>
</dbReference>
<evidence type="ECO:0000259" key="2">
    <source>
        <dbReference type="PROSITE" id="PS51084"/>
    </source>
</evidence>
<name>A0A5D4RWC5_9BACI</name>
<reference evidence="3 4" key="1">
    <citation type="submission" date="2019-08" db="EMBL/GenBank/DDBJ databases">
        <title>Bacillus genomes from the desert of Cuatro Cienegas, Coahuila.</title>
        <authorList>
            <person name="Olmedo-Alvarez G."/>
        </authorList>
    </citation>
    <scope>NUCLEOTIDE SEQUENCE [LARGE SCALE GENOMIC DNA]</scope>
    <source>
        <strain evidence="3 4">CH108_3D</strain>
    </source>
</reference>
<dbReference type="GO" id="GO:0009117">
    <property type="term" value="P:nucleotide metabolic process"/>
    <property type="evidence" value="ECO:0007669"/>
    <property type="project" value="TreeGrafter"/>
</dbReference>
<evidence type="ECO:0000256" key="1">
    <source>
        <dbReference type="PROSITE-ProRule" id="PRU00464"/>
    </source>
</evidence>
<dbReference type="EMBL" id="VTEQ01000002">
    <property type="protein sequence ID" value="TYS54681.1"/>
    <property type="molecule type" value="Genomic_DNA"/>
</dbReference>
<proteinExistence type="predicted"/>
<accession>A0A5D4RWC5</accession>
<evidence type="ECO:0000313" key="3">
    <source>
        <dbReference type="EMBL" id="TYS54681.1"/>
    </source>
</evidence>